<organism evidence="2 3">
    <name type="scientific">Serratia fonticola</name>
    <dbReference type="NCBI Taxonomy" id="47917"/>
    <lineage>
        <taxon>Bacteria</taxon>
        <taxon>Pseudomonadati</taxon>
        <taxon>Pseudomonadota</taxon>
        <taxon>Gammaproteobacteria</taxon>
        <taxon>Enterobacterales</taxon>
        <taxon>Yersiniaceae</taxon>
        <taxon>Serratia</taxon>
    </lineage>
</organism>
<sequence>MIHKAHLRTYSIKGLRKILAIDGTMEEGLMKHMDMLREFQTIGGMTLMDEEDEFQTHSYSFAGIADVILRFTEQVTCILLGLIPVWVQYWRR</sequence>
<name>A0ABY9PH65_SERFO</name>
<proteinExistence type="predicted"/>
<protein>
    <submittedName>
        <fullName evidence="2">DUF1073 domain-containing protein</fullName>
    </submittedName>
</protein>
<gene>
    <name evidence="2" type="ORF">RFB13_16035</name>
</gene>
<feature type="domain" description="Anti-CBASS protein Acb1-like N-terminal" evidence="1">
    <location>
        <begin position="1"/>
        <end position="75"/>
    </location>
</feature>
<dbReference type="RefSeq" id="WP_226906517.1">
    <property type="nucleotide sequence ID" value="NZ_CP023956.1"/>
</dbReference>
<reference evidence="2 3" key="1">
    <citation type="submission" date="2023-08" db="EMBL/GenBank/DDBJ databases">
        <title>Complete Genome and Methylome dissection of Serratia fonticola NEB369.</title>
        <authorList>
            <person name="Fomenkov A."/>
            <person name="Roberts R.D."/>
        </authorList>
    </citation>
    <scope>NUCLEOTIDE SEQUENCE [LARGE SCALE GENOMIC DNA]</scope>
    <source>
        <strain evidence="2 3">NEB369</strain>
    </source>
</reference>
<accession>A0ABY9PH65</accession>
<dbReference type="EMBL" id="CP133586">
    <property type="protein sequence ID" value="WMT12761.1"/>
    <property type="molecule type" value="Genomic_DNA"/>
</dbReference>
<evidence type="ECO:0000313" key="2">
    <source>
        <dbReference type="EMBL" id="WMT12761.1"/>
    </source>
</evidence>
<dbReference type="Pfam" id="PF06381">
    <property type="entry name" value="Phage_portal_3"/>
    <property type="match status" value="1"/>
</dbReference>
<dbReference type="Proteomes" id="UP001235341">
    <property type="component" value="Chromosome"/>
</dbReference>
<evidence type="ECO:0000259" key="1">
    <source>
        <dbReference type="Pfam" id="PF06381"/>
    </source>
</evidence>
<dbReference type="InterPro" id="IPR024459">
    <property type="entry name" value="Acb1-like_N"/>
</dbReference>
<evidence type="ECO:0000313" key="3">
    <source>
        <dbReference type="Proteomes" id="UP001235341"/>
    </source>
</evidence>
<keyword evidence="3" id="KW-1185">Reference proteome</keyword>